<sequence length="244" mass="27062">MIETISLREIYGILKNKIRLILAITIAIMMITALISYYLITPIYQTSTQILISQKQSETIIDSQSIDIDLQLVGTYSEIIKSPIILDQVVSQLELDMSYQEIKGKVNVEFAENSQLLNIFVTDPDPAVAVGIANKVAEVFETEITELINIDNVSILSPAVVLENQTPVSPNPPLNILLSAIVGLVIGATIAMILRYLDTTIRVEEDVTDLLGLPVLGAISPMNDEEDIPVNEPIAFKRREEQEW</sequence>
<accession>A0A1C7DQL3</accession>
<feature type="domain" description="Polysaccharide chain length determinant N-terminal" evidence="8">
    <location>
        <begin position="3"/>
        <end position="93"/>
    </location>
</feature>
<dbReference type="Pfam" id="PF02706">
    <property type="entry name" value="Wzz"/>
    <property type="match status" value="1"/>
</dbReference>
<dbReference type="KEGG" id="phc:BBI08_08515"/>
<evidence type="ECO:0000256" key="3">
    <source>
        <dbReference type="ARBA" id="ARBA00022475"/>
    </source>
</evidence>
<protein>
    <submittedName>
        <fullName evidence="9">Capsular biosynthesis protein</fullName>
    </submittedName>
</protein>
<feature type="transmembrane region" description="Helical" evidence="7">
    <location>
        <begin position="174"/>
        <end position="194"/>
    </location>
</feature>
<evidence type="ECO:0000259" key="8">
    <source>
        <dbReference type="Pfam" id="PF02706"/>
    </source>
</evidence>
<dbReference type="InterPro" id="IPR050445">
    <property type="entry name" value="Bact_polysacc_biosynth/exp"/>
</dbReference>
<reference evidence="10" key="2">
    <citation type="submission" date="2016-10" db="EMBL/GenBank/DDBJ databases">
        <authorList>
            <person name="See-Too W.S."/>
        </authorList>
    </citation>
    <scope>NUCLEOTIDE SEQUENCE [LARGE SCALE GENOMIC DNA]</scope>
    <source>
        <strain evidence="10">DSM 24743</strain>
    </source>
</reference>
<dbReference type="GO" id="GO:0004713">
    <property type="term" value="F:protein tyrosine kinase activity"/>
    <property type="evidence" value="ECO:0007669"/>
    <property type="project" value="TreeGrafter"/>
</dbReference>
<evidence type="ECO:0000256" key="1">
    <source>
        <dbReference type="ARBA" id="ARBA00004651"/>
    </source>
</evidence>
<keyword evidence="4 7" id="KW-0812">Transmembrane</keyword>
<name>A0A1C7DQL3_9BACL</name>
<dbReference type="STRING" id="1215089.BBI08_08515"/>
<dbReference type="PANTHER" id="PTHR32309">
    <property type="entry name" value="TYROSINE-PROTEIN KINASE"/>
    <property type="match status" value="1"/>
</dbReference>
<keyword evidence="5 7" id="KW-1133">Transmembrane helix</keyword>
<dbReference type="AlphaFoldDB" id="A0A1C7DQL3"/>
<dbReference type="InterPro" id="IPR003856">
    <property type="entry name" value="LPS_length_determ_N"/>
</dbReference>
<evidence type="ECO:0000256" key="4">
    <source>
        <dbReference type="ARBA" id="ARBA00022692"/>
    </source>
</evidence>
<evidence type="ECO:0000256" key="2">
    <source>
        <dbReference type="ARBA" id="ARBA00006683"/>
    </source>
</evidence>
<evidence type="ECO:0000256" key="5">
    <source>
        <dbReference type="ARBA" id="ARBA00022989"/>
    </source>
</evidence>
<dbReference type="Proteomes" id="UP000092687">
    <property type="component" value="Chromosome"/>
</dbReference>
<evidence type="ECO:0000313" key="10">
    <source>
        <dbReference type="Proteomes" id="UP000092687"/>
    </source>
</evidence>
<dbReference type="RefSeq" id="WP_008497052.1">
    <property type="nucleotide sequence ID" value="NZ_CP016537.2"/>
</dbReference>
<evidence type="ECO:0000256" key="6">
    <source>
        <dbReference type="ARBA" id="ARBA00023136"/>
    </source>
</evidence>
<dbReference type="EMBL" id="CP016537">
    <property type="protein sequence ID" value="ANU13889.1"/>
    <property type="molecule type" value="Genomic_DNA"/>
</dbReference>
<proteinExistence type="inferred from homology"/>
<evidence type="ECO:0000256" key="7">
    <source>
        <dbReference type="SAM" id="Phobius"/>
    </source>
</evidence>
<keyword evidence="6 7" id="KW-0472">Membrane</keyword>
<dbReference type="PANTHER" id="PTHR32309:SF13">
    <property type="entry name" value="FERRIC ENTEROBACTIN TRANSPORT PROTEIN FEPE"/>
    <property type="match status" value="1"/>
</dbReference>
<gene>
    <name evidence="9" type="ORF">BBI08_08515</name>
</gene>
<evidence type="ECO:0000313" key="9">
    <source>
        <dbReference type="EMBL" id="ANU13889.1"/>
    </source>
</evidence>
<comment type="similarity">
    <text evidence="2">Belongs to the CpsC/CapA family.</text>
</comment>
<keyword evidence="10" id="KW-1185">Reference proteome</keyword>
<reference evidence="10" key="1">
    <citation type="submission" date="2016-07" db="EMBL/GenBank/DDBJ databases">
        <authorList>
            <person name="See-Too W.S."/>
        </authorList>
    </citation>
    <scope>NUCLEOTIDE SEQUENCE [LARGE SCALE GENOMIC DNA]</scope>
    <source>
        <strain evidence="10">DSM 24743</strain>
    </source>
</reference>
<dbReference type="GO" id="GO:0005886">
    <property type="term" value="C:plasma membrane"/>
    <property type="evidence" value="ECO:0007669"/>
    <property type="project" value="UniProtKB-SubCell"/>
</dbReference>
<comment type="subcellular location">
    <subcellularLocation>
        <location evidence="1">Cell membrane</location>
        <topology evidence="1">Multi-pass membrane protein</topology>
    </subcellularLocation>
</comment>
<feature type="transmembrane region" description="Helical" evidence="7">
    <location>
        <begin position="20"/>
        <end position="40"/>
    </location>
</feature>
<dbReference type="OrthoDB" id="2360475at2"/>
<keyword evidence="3" id="KW-1003">Cell membrane</keyword>
<organism evidence="9 10">
    <name type="scientific">Planococcus halocryophilus</name>
    <dbReference type="NCBI Taxonomy" id="1215089"/>
    <lineage>
        <taxon>Bacteria</taxon>
        <taxon>Bacillati</taxon>
        <taxon>Bacillota</taxon>
        <taxon>Bacilli</taxon>
        <taxon>Bacillales</taxon>
        <taxon>Caryophanaceae</taxon>
        <taxon>Planococcus</taxon>
    </lineage>
</organism>